<evidence type="ECO:0000256" key="1">
    <source>
        <dbReference type="SAM" id="MobiDB-lite"/>
    </source>
</evidence>
<dbReference type="RefSeq" id="XP_053020690.1">
    <property type="nucleotide sequence ID" value="XM_053169499.1"/>
</dbReference>
<organism evidence="2 3">
    <name type="scientific">Puccinia triticina</name>
    <dbReference type="NCBI Taxonomy" id="208348"/>
    <lineage>
        <taxon>Eukaryota</taxon>
        <taxon>Fungi</taxon>
        <taxon>Dikarya</taxon>
        <taxon>Basidiomycota</taxon>
        <taxon>Pucciniomycotina</taxon>
        <taxon>Pucciniomycetes</taxon>
        <taxon>Pucciniales</taxon>
        <taxon>Pucciniaceae</taxon>
        <taxon>Puccinia</taxon>
    </lineage>
</organism>
<evidence type="ECO:0008006" key="4">
    <source>
        <dbReference type="Google" id="ProtNLM"/>
    </source>
</evidence>
<dbReference type="Gene3D" id="2.130.10.10">
    <property type="entry name" value="YVTN repeat-like/Quinoprotein amine dehydrogenase"/>
    <property type="match status" value="1"/>
</dbReference>
<dbReference type="EMBL" id="CP110425">
    <property type="protein sequence ID" value="WAQ85135.1"/>
    <property type="molecule type" value="Genomic_DNA"/>
</dbReference>
<dbReference type="InterPro" id="IPR020835">
    <property type="entry name" value="Catalase_sf"/>
</dbReference>
<keyword evidence="3" id="KW-1185">Reference proteome</keyword>
<evidence type="ECO:0000313" key="2">
    <source>
        <dbReference type="EMBL" id="WAQ85135.1"/>
    </source>
</evidence>
<name>A0ABY7CJ89_9BASI</name>
<reference evidence="2" key="1">
    <citation type="submission" date="2022-10" db="EMBL/GenBank/DDBJ databases">
        <title>Puccinia triticina Genome sequencing and assembly.</title>
        <authorList>
            <person name="Li C."/>
        </authorList>
    </citation>
    <scope>NUCLEOTIDE SEQUENCE</scope>
    <source>
        <strain evidence="2">Pt15</strain>
    </source>
</reference>
<feature type="region of interest" description="Disordered" evidence="1">
    <location>
        <begin position="17"/>
        <end position="70"/>
    </location>
</feature>
<dbReference type="Proteomes" id="UP001164743">
    <property type="component" value="Chromosome 5A"/>
</dbReference>
<dbReference type="PANTHER" id="PTHR19850">
    <property type="entry name" value="GUANINE NUCLEOTIDE-BINDING PROTEIN BETA G PROTEIN BETA"/>
    <property type="match status" value="1"/>
</dbReference>
<feature type="compositionally biased region" description="Polar residues" evidence="1">
    <location>
        <begin position="20"/>
        <end position="41"/>
    </location>
</feature>
<accession>A0ABY7CJ89</accession>
<dbReference type="InterPro" id="IPR016346">
    <property type="entry name" value="G-protein_beta_1-5"/>
</dbReference>
<dbReference type="GeneID" id="77810394"/>
<dbReference type="InterPro" id="IPR015943">
    <property type="entry name" value="WD40/YVTN_repeat-like_dom_sf"/>
</dbReference>
<dbReference type="SUPFAM" id="SSF56634">
    <property type="entry name" value="Heme-dependent catalase-like"/>
    <property type="match status" value="1"/>
</dbReference>
<protein>
    <recommendedName>
        <fullName evidence="4">Protein kinase domain-containing protein</fullName>
    </recommendedName>
</protein>
<gene>
    <name evidence="2" type="ORF">PtA15_5A709</name>
</gene>
<evidence type="ECO:0000313" key="3">
    <source>
        <dbReference type="Proteomes" id="UP001164743"/>
    </source>
</evidence>
<sequence length="171" mass="18935">MDIFQEYPMGACKIHLDLQQPPSKKSNTASETPSSHSHSNFPQPPKGQPSLLQTNPTHHPHHHQEAADYSKITTTSISSYNYDVECVKLLNKVSNKAPGFSTVAGERSSPDTARNPRRLSVKIKNKEDALCSLFDLRANRELNQYTHNNVLCGITSVAFSASPQILFAGYN</sequence>
<proteinExistence type="predicted"/>